<dbReference type="OrthoDB" id="28673at10239"/>
<dbReference type="EMBL" id="KJ749827">
    <property type="protein sequence ID" value="AJR30356.1"/>
    <property type="molecule type" value="Genomic_DNA"/>
</dbReference>
<organism evidence="1 2">
    <name type="scientific">Escherichia phage ECBP5</name>
    <dbReference type="NCBI Taxonomy" id="1498172"/>
    <lineage>
        <taxon>Viruses</taxon>
        <taxon>Duplodnaviria</taxon>
        <taxon>Heunggongvirae</taxon>
        <taxon>Uroviricota</taxon>
        <taxon>Caudoviricetes</taxon>
        <taxon>Autographivirales</taxon>
        <taxon>Gajwadongvirus</taxon>
        <taxon>Gajwadongvirus ECBP5</taxon>
    </lineage>
</organism>
<evidence type="ECO:0008006" key="3">
    <source>
        <dbReference type="Google" id="ProtNLM"/>
    </source>
</evidence>
<dbReference type="PROSITE" id="PS51257">
    <property type="entry name" value="PROKAR_LIPOPROTEIN"/>
    <property type="match status" value="1"/>
</dbReference>
<reference evidence="1 2" key="2">
    <citation type="journal article" date="2015" name="PLoS ONE">
        <title>Complete Genomic and Lysis-Cassette Characterization of the Novel Phage, KBNP1315, which Infects Avian Pathogenic Escherichia coli (APEC).</title>
        <authorList>
            <person name="Lee J.S."/>
            <person name="Jang H.B."/>
            <person name="Kim K.S."/>
            <person name="Kim T.H."/>
            <person name="Im S.P."/>
            <person name="Kim S.W."/>
            <person name="Lazarte J.M."/>
            <person name="Kim J.S."/>
            <person name="Jung T.S."/>
        </authorList>
    </citation>
    <scope>NUCLEOTIDE SEQUENCE [LARGE SCALE GENOMIC DNA]</scope>
</reference>
<dbReference type="RefSeq" id="YP_009146426.1">
    <property type="nucleotide sequence ID" value="NC_027330.1"/>
</dbReference>
<reference evidence="2" key="1">
    <citation type="submission" date="2014-04" db="EMBL/GenBank/DDBJ databases">
        <title>Complete genome sequence of Escherichia coli phage ECBP5.</title>
        <authorList>
            <person name="Lee J.S."/>
            <person name="Jang H.B."/>
            <person name="Kim K.S."/>
            <person name="Kim T.H."/>
            <person name="Park S.B."/>
            <person name="Nho S.W."/>
            <person name="Yu J.E."/>
            <person name="Yu J.E."/>
            <person name="Im S.P."/>
            <person name="Kim S.W."/>
            <person name="Jung T.S."/>
        </authorList>
    </citation>
    <scope>NUCLEOTIDE SEQUENCE [LARGE SCALE GENOMIC DNA]</scope>
</reference>
<protein>
    <recommendedName>
        <fullName evidence="3">O-spanin</fullName>
    </recommendedName>
</protein>
<keyword evidence="2" id="KW-1185">Reference proteome</keyword>
<dbReference type="Proteomes" id="UP000033808">
    <property type="component" value="Segment"/>
</dbReference>
<dbReference type="KEGG" id="vg:24620958"/>
<evidence type="ECO:0000313" key="1">
    <source>
        <dbReference type="EMBL" id="AJR30356.1"/>
    </source>
</evidence>
<name>A0A0F6PKF9_9CAUD</name>
<evidence type="ECO:0000313" key="2">
    <source>
        <dbReference type="Proteomes" id="UP000033808"/>
    </source>
</evidence>
<accession>A0A0F6PKF9</accession>
<dbReference type="GeneID" id="24620958"/>
<sequence length="69" mass="7519">MRKLKLIVLAPILLSGLMITSGCVQSPARQMPVKPALTTVTQVDGQMCMDLQDATKLGLYILGLERGYQ</sequence>
<gene>
    <name evidence="1" type="ORF">ECBP5_0055</name>
</gene>
<proteinExistence type="predicted"/>